<reference evidence="4" key="2">
    <citation type="journal article" date="2023" name="IMA Fungus">
        <title>Comparative genomic study of the Penicillium genus elucidates a diverse pangenome and 15 lateral gene transfer events.</title>
        <authorList>
            <person name="Petersen C."/>
            <person name="Sorensen T."/>
            <person name="Nielsen M.R."/>
            <person name="Sondergaard T.E."/>
            <person name="Sorensen J.L."/>
            <person name="Fitzpatrick D.A."/>
            <person name="Frisvad J.C."/>
            <person name="Nielsen K.L."/>
        </authorList>
    </citation>
    <scope>NUCLEOTIDE SEQUENCE</scope>
    <source>
        <strain evidence="4">IBT 17660</strain>
    </source>
</reference>
<evidence type="ECO:0000313" key="5">
    <source>
        <dbReference type="Proteomes" id="UP001147760"/>
    </source>
</evidence>
<dbReference type="AlphaFoldDB" id="A0A9X0BLJ6"/>
<dbReference type="EMBL" id="JAPWDO010000005">
    <property type="protein sequence ID" value="KAJ5471473.1"/>
    <property type="molecule type" value="Genomic_DNA"/>
</dbReference>
<evidence type="ECO:0000313" key="4">
    <source>
        <dbReference type="EMBL" id="KAJ5471473.1"/>
    </source>
</evidence>
<dbReference type="Pfam" id="PF13193">
    <property type="entry name" value="AMP-binding_C"/>
    <property type="match status" value="1"/>
</dbReference>
<dbReference type="OrthoDB" id="3633556at2759"/>
<dbReference type="GO" id="GO:0006085">
    <property type="term" value="P:acetyl-CoA biosynthetic process"/>
    <property type="evidence" value="ECO:0007669"/>
    <property type="project" value="TreeGrafter"/>
</dbReference>
<keyword evidence="5" id="KW-1185">Reference proteome</keyword>
<comment type="caution">
    <text evidence="4">The sequence shown here is derived from an EMBL/GenBank/DDBJ whole genome shotgun (WGS) entry which is preliminary data.</text>
</comment>
<feature type="domain" description="AMP-binding enzyme C-terminal" evidence="3">
    <location>
        <begin position="35"/>
        <end position="114"/>
    </location>
</feature>
<dbReference type="GO" id="GO:0003987">
    <property type="term" value="F:acetate-CoA ligase activity"/>
    <property type="evidence" value="ECO:0007669"/>
    <property type="project" value="TreeGrafter"/>
</dbReference>
<dbReference type="InterPro" id="IPR023213">
    <property type="entry name" value="CAT-like_dom_sf"/>
</dbReference>
<sequence length="318" mass="35209">MTGDGAYRNQDGYYRIMGRVDDVVNISGHRLSTSEIESTLLDLCALAEVAVVGVPDEMTGQALGVFACIKNDVLIDNVDLKSSAGQHVEKSIGRFTVTKQVLLVSNLPKTRSAKIMRRILRKILEGEKSHLGDTSTVSAQLDRVEAIDADRGEINLLRPWVLSDIIGEVAAQTTTEPWAMTPDASTSLSHAPYPFSPYNLTSLDHIVLPCHIFMFLLFTNALMEGIDALRTGVIRLSEKFPFLTGLAVPSSQPASKEDVLEVQPSSSNFLEKYPILQVAYNPDIDEVSRDDFIQPHYLPIQFLIPPRNICLWFALRPV</sequence>
<organism evidence="4 5">
    <name type="scientific">Penicillium desertorum</name>
    <dbReference type="NCBI Taxonomy" id="1303715"/>
    <lineage>
        <taxon>Eukaryota</taxon>
        <taxon>Fungi</taxon>
        <taxon>Dikarya</taxon>
        <taxon>Ascomycota</taxon>
        <taxon>Pezizomycotina</taxon>
        <taxon>Eurotiomycetes</taxon>
        <taxon>Eurotiomycetidae</taxon>
        <taxon>Eurotiales</taxon>
        <taxon>Aspergillaceae</taxon>
        <taxon>Penicillium</taxon>
    </lineage>
</organism>
<gene>
    <name evidence="4" type="ORF">N7530_008830</name>
</gene>
<dbReference type="GO" id="GO:0005829">
    <property type="term" value="C:cytosol"/>
    <property type="evidence" value="ECO:0007669"/>
    <property type="project" value="TreeGrafter"/>
</dbReference>
<dbReference type="Gene3D" id="3.30.559.10">
    <property type="entry name" value="Chloramphenicol acetyltransferase-like domain"/>
    <property type="match status" value="1"/>
</dbReference>
<dbReference type="Gene3D" id="3.30.300.30">
    <property type="match status" value="1"/>
</dbReference>
<evidence type="ECO:0000256" key="1">
    <source>
        <dbReference type="ARBA" id="ARBA00022450"/>
    </source>
</evidence>
<evidence type="ECO:0000256" key="2">
    <source>
        <dbReference type="ARBA" id="ARBA00022553"/>
    </source>
</evidence>
<dbReference type="SUPFAM" id="SSF56801">
    <property type="entry name" value="Acetyl-CoA synthetase-like"/>
    <property type="match status" value="1"/>
</dbReference>
<dbReference type="InterPro" id="IPR025110">
    <property type="entry name" value="AMP-bd_C"/>
</dbReference>
<keyword evidence="1" id="KW-0596">Phosphopantetheine</keyword>
<keyword evidence="2" id="KW-0597">Phosphoprotein</keyword>
<protein>
    <submittedName>
        <fullName evidence="4">Acetyl-coenzyme A synthetase</fullName>
    </submittedName>
</protein>
<dbReference type="InterPro" id="IPR045851">
    <property type="entry name" value="AMP-bd_C_sf"/>
</dbReference>
<dbReference type="PANTHER" id="PTHR24095">
    <property type="entry name" value="ACETYL-COENZYME A SYNTHETASE"/>
    <property type="match status" value="1"/>
</dbReference>
<dbReference type="Proteomes" id="UP001147760">
    <property type="component" value="Unassembled WGS sequence"/>
</dbReference>
<evidence type="ECO:0000259" key="3">
    <source>
        <dbReference type="Pfam" id="PF13193"/>
    </source>
</evidence>
<dbReference type="PANTHER" id="PTHR24095:SF14">
    <property type="entry name" value="ACETYL-COENZYME A SYNTHETASE 1"/>
    <property type="match status" value="1"/>
</dbReference>
<reference evidence="4" key="1">
    <citation type="submission" date="2022-12" db="EMBL/GenBank/DDBJ databases">
        <authorList>
            <person name="Petersen C."/>
        </authorList>
    </citation>
    <scope>NUCLEOTIDE SEQUENCE</scope>
    <source>
        <strain evidence="4">IBT 17660</strain>
    </source>
</reference>
<proteinExistence type="predicted"/>
<accession>A0A9X0BLJ6</accession>
<name>A0A9X0BLJ6_9EURO</name>